<feature type="domain" description="Ketoreductase" evidence="6">
    <location>
        <begin position="7"/>
        <end position="192"/>
    </location>
</feature>
<keyword evidence="2" id="KW-0058">Aromatic hydrocarbons catabolism</keyword>
<dbReference type="GO" id="GO:0016491">
    <property type="term" value="F:oxidoreductase activity"/>
    <property type="evidence" value="ECO:0007669"/>
    <property type="project" value="UniProtKB-KW"/>
</dbReference>
<keyword evidence="3" id="KW-0560">Oxidoreductase</keyword>
<dbReference type="Proteomes" id="UP000005631">
    <property type="component" value="Chromosome"/>
</dbReference>
<dbReference type="PROSITE" id="PS00061">
    <property type="entry name" value="ADH_SHORT"/>
    <property type="match status" value="1"/>
</dbReference>
<dbReference type="InterPro" id="IPR002347">
    <property type="entry name" value="SDR_fam"/>
</dbReference>
<evidence type="ECO:0000256" key="4">
    <source>
        <dbReference type="ARBA" id="ARBA00023027"/>
    </source>
</evidence>
<reference evidence="7 8" key="1">
    <citation type="journal article" date="2012" name="Stand. Genomic Sci.">
        <title>Genome sequence of the orange-pigmented seawater bacterium Owenweeksia hongkongensis type strain (UST20020801(T)).</title>
        <authorList>
            <person name="Riedel T."/>
            <person name="Held B."/>
            <person name="Nolan M."/>
            <person name="Lucas S."/>
            <person name="Lapidus A."/>
            <person name="Tice H."/>
            <person name="Del Rio T.G."/>
            <person name="Cheng J.F."/>
            <person name="Han C."/>
            <person name="Tapia R."/>
            <person name="Goodwin L.A."/>
            <person name="Pitluck S."/>
            <person name="Liolios K."/>
            <person name="Mavromatis K."/>
            <person name="Pagani I."/>
            <person name="Ivanova N."/>
            <person name="Mikhailova N."/>
            <person name="Pati A."/>
            <person name="Chen A."/>
            <person name="Palaniappan K."/>
            <person name="Rohde M."/>
            <person name="Tindall B.J."/>
            <person name="Detter J.C."/>
            <person name="Goker M."/>
            <person name="Woyke T."/>
            <person name="Bristow J."/>
            <person name="Eisen J.A."/>
            <person name="Markowitz V."/>
            <person name="Hugenholtz P."/>
            <person name="Klenk H.P."/>
            <person name="Kyrpides N.C."/>
        </authorList>
    </citation>
    <scope>NUCLEOTIDE SEQUENCE</scope>
    <source>
        <strain evidence="8">DSM 17368 / JCM 12287 / NRRL B-23963</strain>
    </source>
</reference>
<dbReference type="PRINTS" id="PR00080">
    <property type="entry name" value="SDRFAMILY"/>
</dbReference>
<evidence type="ECO:0000259" key="6">
    <source>
        <dbReference type="SMART" id="SM00822"/>
    </source>
</evidence>
<evidence type="ECO:0000256" key="3">
    <source>
        <dbReference type="ARBA" id="ARBA00023002"/>
    </source>
</evidence>
<keyword evidence="8" id="KW-1185">Reference proteome</keyword>
<protein>
    <submittedName>
        <fullName evidence="7">Short-chain alcohol dehydrogenase</fullName>
    </submittedName>
</protein>
<dbReference type="EMBL" id="CP003156">
    <property type="protein sequence ID" value="AEV32365.1"/>
    <property type="molecule type" value="Genomic_DNA"/>
</dbReference>
<dbReference type="Gene3D" id="3.40.50.720">
    <property type="entry name" value="NAD(P)-binding Rossmann-like Domain"/>
    <property type="match status" value="1"/>
</dbReference>
<dbReference type="PANTHER" id="PTHR43943:SF17">
    <property type="entry name" value="3-PHENYLPROPIONATE-DIHYDRODIOL_CINNAMIC ACID-DIHYDRODIOL DEHYDROGENASE"/>
    <property type="match status" value="1"/>
</dbReference>
<dbReference type="NCBIfam" id="NF005594">
    <property type="entry name" value="PRK07326.1"/>
    <property type="match status" value="1"/>
</dbReference>
<evidence type="ECO:0000256" key="2">
    <source>
        <dbReference type="ARBA" id="ARBA00022797"/>
    </source>
</evidence>
<dbReference type="SUPFAM" id="SSF51735">
    <property type="entry name" value="NAD(P)-binding Rossmann-fold domains"/>
    <property type="match status" value="1"/>
</dbReference>
<dbReference type="FunFam" id="3.40.50.720:FF:000084">
    <property type="entry name" value="Short-chain dehydrogenase reductase"/>
    <property type="match status" value="1"/>
</dbReference>
<accession>G8R7L2</accession>
<keyword evidence="4" id="KW-0520">NAD</keyword>
<evidence type="ECO:0000256" key="1">
    <source>
        <dbReference type="ARBA" id="ARBA00006484"/>
    </source>
</evidence>
<dbReference type="STRING" id="926562.Oweho_1368"/>
<dbReference type="RefSeq" id="WP_014201721.1">
    <property type="nucleotide sequence ID" value="NC_016599.1"/>
</dbReference>
<gene>
    <name evidence="7" type="ordered locus">Oweho_1368</name>
</gene>
<dbReference type="HOGENOM" id="CLU_010194_2_10_10"/>
<evidence type="ECO:0000256" key="5">
    <source>
        <dbReference type="RuleBase" id="RU000363"/>
    </source>
</evidence>
<dbReference type="Pfam" id="PF00106">
    <property type="entry name" value="adh_short"/>
    <property type="match status" value="1"/>
</dbReference>
<dbReference type="SMART" id="SM00822">
    <property type="entry name" value="PKS_KR"/>
    <property type="match status" value="1"/>
</dbReference>
<comment type="similarity">
    <text evidence="1 5">Belongs to the short-chain dehydrogenases/reductases (SDR) family.</text>
</comment>
<dbReference type="KEGG" id="oho:Oweho_1368"/>
<sequence>MTNIENKVAFITGGTKGIGYGVAQILMAEGMKVAITSRSQKAADEAAAELNKSGKGEAFGVESDVRNFESQQAAVQKAIEKFGEIDLLFANAGLGHFATIEDMTPEQWSEVIDTNLTGVFYSVKAGLESLKKSKGFIITLSSLAGTNFFAQGSAYNASKFGLTGFSQAIMLDLRQYGIRVSTIMPGSVATHFNGHTPNEDDAWKIQPEDIGEMIASLMKLDARTLPSKIEVRPSMPPSK</sequence>
<organism evidence="7 8">
    <name type="scientific">Owenweeksia hongkongensis (strain DSM 17368 / CIP 108786 / JCM 12287 / NRRL B-23963 / UST20020801)</name>
    <dbReference type="NCBI Taxonomy" id="926562"/>
    <lineage>
        <taxon>Bacteria</taxon>
        <taxon>Pseudomonadati</taxon>
        <taxon>Bacteroidota</taxon>
        <taxon>Flavobacteriia</taxon>
        <taxon>Flavobacteriales</taxon>
        <taxon>Owenweeksiaceae</taxon>
        <taxon>Owenweeksia</taxon>
    </lineage>
</organism>
<proteinExistence type="inferred from homology"/>
<dbReference type="eggNOG" id="COG4221">
    <property type="taxonomic scope" value="Bacteria"/>
</dbReference>
<dbReference type="PANTHER" id="PTHR43943">
    <property type="entry name" value="DEHYDROGENASE/REDUCTASE (SDR FAMILY) MEMBER 4"/>
    <property type="match status" value="1"/>
</dbReference>
<evidence type="ECO:0000313" key="7">
    <source>
        <dbReference type="EMBL" id="AEV32365.1"/>
    </source>
</evidence>
<evidence type="ECO:0000313" key="8">
    <source>
        <dbReference type="Proteomes" id="UP000005631"/>
    </source>
</evidence>
<name>G8R7L2_OWEHD</name>
<dbReference type="AlphaFoldDB" id="G8R7L2"/>
<dbReference type="InterPro" id="IPR036291">
    <property type="entry name" value="NAD(P)-bd_dom_sf"/>
</dbReference>
<dbReference type="InterPro" id="IPR057326">
    <property type="entry name" value="KR_dom"/>
</dbReference>
<dbReference type="PRINTS" id="PR00081">
    <property type="entry name" value="GDHRDH"/>
</dbReference>
<dbReference type="InterPro" id="IPR020904">
    <property type="entry name" value="Sc_DH/Rdtase_CS"/>
</dbReference>
<dbReference type="PATRIC" id="fig|926562.3.peg.1377"/>